<organism evidence="1 2">
    <name type="scientific">Racocetra fulgida</name>
    <dbReference type="NCBI Taxonomy" id="60492"/>
    <lineage>
        <taxon>Eukaryota</taxon>
        <taxon>Fungi</taxon>
        <taxon>Fungi incertae sedis</taxon>
        <taxon>Mucoromycota</taxon>
        <taxon>Glomeromycotina</taxon>
        <taxon>Glomeromycetes</taxon>
        <taxon>Diversisporales</taxon>
        <taxon>Gigasporaceae</taxon>
        <taxon>Racocetra</taxon>
    </lineage>
</organism>
<dbReference type="EMBL" id="CAJVPZ010101064">
    <property type="protein sequence ID" value="CAG8821754.1"/>
    <property type="molecule type" value="Genomic_DNA"/>
</dbReference>
<feature type="non-terminal residue" evidence="1">
    <location>
        <position position="1"/>
    </location>
</feature>
<dbReference type="OrthoDB" id="2419604at2759"/>
<reference evidence="1" key="1">
    <citation type="submission" date="2021-06" db="EMBL/GenBank/DDBJ databases">
        <authorList>
            <person name="Kallberg Y."/>
            <person name="Tangrot J."/>
            <person name="Rosling A."/>
        </authorList>
    </citation>
    <scope>NUCLEOTIDE SEQUENCE</scope>
    <source>
        <strain evidence="1">IN212</strain>
    </source>
</reference>
<sequence length="99" mass="11422">RVGEPTNKSSNKKAKKQVKKESDILDLINELSTEPETVQVSITRKENAVNFIDLYNNITHAETQNEITNREVITYYYLFGKALSERLKHHEKTNPPYAS</sequence>
<accession>A0A9N9KCU2</accession>
<evidence type="ECO:0000313" key="1">
    <source>
        <dbReference type="EMBL" id="CAG8821754.1"/>
    </source>
</evidence>
<keyword evidence="2" id="KW-1185">Reference proteome</keyword>
<gene>
    <name evidence="1" type="ORF">RFULGI_LOCUS19714</name>
</gene>
<dbReference type="AlphaFoldDB" id="A0A9N9KCU2"/>
<comment type="caution">
    <text evidence="1">The sequence shown here is derived from an EMBL/GenBank/DDBJ whole genome shotgun (WGS) entry which is preliminary data.</text>
</comment>
<name>A0A9N9KCU2_9GLOM</name>
<feature type="non-terminal residue" evidence="1">
    <location>
        <position position="99"/>
    </location>
</feature>
<protein>
    <submittedName>
        <fullName evidence="1">3582_t:CDS:1</fullName>
    </submittedName>
</protein>
<dbReference type="Proteomes" id="UP000789396">
    <property type="component" value="Unassembled WGS sequence"/>
</dbReference>
<proteinExistence type="predicted"/>
<evidence type="ECO:0000313" key="2">
    <source>
        <dbReference type="Proteomes" id="UP000789396"/>
    </source>
</evidence>